<comment type="similarity">
    <text evidence="9 10 11">Belongs to the MurJ/MviN family.</text>
</comment>
<dbReference type="GO" id="GO:0034204">
    <property type="term" value="P:lipid translocation"/>
    <property type="evidence" value="ECO:0007669"/>
    <property type="project" value="TreeGrafter"/>
</dbReference>
<dbReference type="Pfam" id="PF03023">
    <property type="entry name" value="MurJ"/>
    <property type="match status" value="1"/>
</dbReference>
<feature type="transmembrane region" description="Helical" evidence="10">
    <location>
        <begin position="429"/>
        <end position="449"/>
    </location>
</feature>
<evidence type="ECO:0000256" key="1">
    <source>
        <dbReference type="ARBA" id="ARBA00004651"/>
    </source>
</evidence>
<dbReference type="Proteomes" id="UP000244906">
    <property type="component" value="Unassembled WGS sequence"/>
</dbReference>
<dbReference type="HAMAP" id="MF_02078">
    <property type="entry name" value="MurJ_MviN"/>
    <property type="match status" value="1"/>
</dbReference>
<dbReference type="OrthoDB" id="9816572at2"/>
<comment type="function">
    <text evidence="8 10 11">Involved in peptidoglycan biosynthesis. Transports lipid-linked peptidoglycan precursors from the inner to the outer leaflet of the cytoplasmic membrane.</text>
</comment>
<feature type="transmembrane region" description="Helical" evidence="10">
    <location>
        <begin position="294"/>
        <end position="312"/>
    </location>
</feature>
<comment type="pathway">
    <text evidence="10">Cell wall biogenesis; peptidoglycan biosynthesis.</text>
</comment>
<keyword evidence="13" id="KW-1185">Reference proteome</keyword>
<evidence type="ECO:0000256" key="5">
    <source>
        <dbReference type="ARBA" id="ARBA00022984"/>
    </source>
</evidence>
<feature type="transmembrane region" description="Helical" evidence="10">
    <location>
        <begin position="111"/>
        <end position="134"/>
    </location>
</feature>
<evidence type="ECO:0000256" key="9">
    <source>
        <dbReference type="ARBA" id="ARBA00061532"/>
    </source>
</evidence>
<feature type="transmembrane region" description="Helical" evidence="10">
    <location>
        <begin position="498"/>
        <end position="521"/>
    </location>
</feature>
<evidence type="ECO:0000256" key="6">
    <source>
        <dbReference type="ARBA" id="ARBA00022989"/>
    </source>
</evidence>
<evidence type="ECO:0000256" key="11">
    <source>
        <dbReference type="PIRNR" id="PIRNR002869"/>
    </source>
</evidence>
<evidence type="ECO:0000256" key="7">
    <source>
        <dbReference type="ARBA" id="ARBA00023136"/>
    </source>
</evidence>
<dbReference type="UniPathway" id="UPA00219"/>
<keyword evidence="5 10" id="KW-0573">Peptidoglycan synthesis</keyword>
<accession>A0A2V1GXE2</accession>
<sequence>MQSSQQQSQPVRPPASKAESKGLLSSTLLVSSMTMLSRVMGFARDIILARLLGGSPAADAFFVAFKIPNFMRRLFAEGAFSQAFVPVLSQWREEGGKAAVRDLVAHSGGTLALILFVVNLIAVIAAPLLVTVFAPGFIDQPEKFELAGQLLRVTFPYLMLISLTAFCGAILNTWGKFGIPAFTPVLLNISLIIAALVFAPGMEQPVVALAWGVFVAGIAQLLFQLPFVWKLGLLPKLKWGGQHKGVKQILTLMIPALFGVSVGQINLLLDTLLASFLQDGSISWLYFSDRLMEFPLGVFGVALATVVLPHLSRTHTSGDTVKFSASIDWSLRMVFLIGLPAALGLGLLAEPMLATLFQYGAFTDHDVLMAARSLRAYSLGLLVFILVKVLANGFYARQDMKTPVRIAIIAMVVNMAFNLALIFPLQHAGLALATSLSAIVNAGLLWHGLAKSGVWKAAAGWGVFILRLLLALFTMGFILLWFTPESGWWLAQNALNRGLWLTGLIGGGALGYFCVLLISGLRVRHIRAPM</sequence>
<keyword evidence="7 10" id="KW-0472">Membrane</keyword>
<dbReference type="GO" id="GO:0008360">
    <property type="term" value="P:regulation of cell shape"/>
    <property type="evidence" value="ECO:0007669"/>
    <property type="project" value="UniProtKB-UniRule"/>
</dbReference>
<evidence type="ECO:0000256" key="10">
    <source>
        <dbReference type="HAMAP-Rule" id="MF_02078"/>
    </source>
</evidence>
<evidence type="ECO:0000256" key="2">
    <source>
        <dbReference type="ARBA" id="ARBA00022475"/>
    </source>
</evidence>
<dbReference type="GO" id="GO:0015648">
    <property type="term" value="F:lipid-linked peptidoglycan transporter activity"/>
    <property type="evidence" value="ECO:0007669"/>
    <property type="project" value="UniProtKB-UniRule"/>
</dbReference>
<feature type="transmembrane region" description="Helical" evidence="10">
    <location>
        <begin position="154"/>
        <end position="174"/>
    </location>
</feature>
<dbReference type="PIRSF" id="PIRSF002869">
    <property type="entry name" value="MviN"/>
    <property type="match status" value="1"/>
</dbReference>
<dbReference type="PANTHER" id="PTHR47019:SF1">
    <property type="entry name" value="LIPID II FLIPPASE MURJ"/>
    <property type="match status" value="1"/>
</dbReference>
<dbReference type="GO" id="GO:0071555">
    <property type="term" value="P:cell wall organization"/>
    <property type="evidence" value="ECO:0007669"/>
    <property type="project" value="UniProtKB-UniRule"/>
</dbReference>
<dbReference type="GO" id="GO:0005886">
    <property type="term" value="C:plasma membrane"/>
    <property type="evidence" value="ECO:0007669"/>
    <property type="project" value="UniProtKB-SubCell"/>
</dbReference>
<keyword evidence="6 10" id="KW-1133">Transmembrane helix</keyword>
<comment type="subcellular location">
    <subcellularLocation>
        <location evidence="10">Cell inner membrane</location>
        <topology evidence="10">Multi-pass membrane protein</topology>
    </subcellularLocation>
    <subcellularLocation>
        <location evidence="1">Cell membrane</location>
        <topology evidence="1">Multi-pass membrane protein</topology>
    </subcellularLocation>
</comment>
<keyword evidence="3 10" id="KW-0812">Transmembrane</keyword>
<dbReference type="CDD" id="cd13123">
    <property type="entry name" value="MATE_MurJ_like"/>
    <property type="match status" value="1"/>
</dbReference>
<feature type="transmembrane region" description="Helical" evidence="10">
    <location>
        <begin position="249"/>
        <end position="274"/>
    </location>
</feature>
<dbReference type="PANTHER" id="PTHR47019">
    <property type="entry name" value="LIPID II FLIPPASE MURJ"/>
    <property type="match status" value="1"/>
</dbReference>
<proteinExistence type="inferred from homology"/>
<feature type="transmembrane region" description="Helical" evidence="10">
    <location>
        <begin position="403"/>
        <end position="423"/>
    </location>
</feature>
<dbReference type="NCBIfam" id="TIGR01695">
    <property type="entry name" value="murJ_mviN"/>
    <property type="match status" value="1"/>
</dbReference>
<evidence type="ECO:0000313" key="12">
    <source>
        <dbReference type="EMBL" id="PVZ70690.1"/>
    </source>
</evidence>
<keyword evidence="10 11" id="KW-0961">Cell wall biogenesis/degradation</keyword>
<keyword evidence="10" id="KW-0997">Cell inner membrane</keyword>
<feature type="transmembrane region" description="Helical" evidence="10">
    <location>
        <begin position="374"/>
        <end position="391"/>
    </location>
</feature>
<dbReference type="RefSeq" id="WP_116686508.1">
    <property type="nucleotide sequence ID" value="NZ_CAWNYD010000002.1"/>
</dbReference>
<dbReference type="InterPro" id="IPR051050">
    <property type="entry name" value="Lipid_II_flippase_MurJ/MviN"/>
</dbReference>
<reference evidence="12 13" key="1">
    <citation type="submission" date="2018-04" db="EMBL/GenBank/DDBJ databases">
        <title>Thalassorhabdus spongiae gen. nov., sp. nov., isolated from a marine sponge in South-West Iceland.</title>
        <authorList>
            <person name="Knobloch S."/>
            <person name="Daussin A."/>
            <person name="Johannsson R."/>
            <person name="Marteinsson V.T."/>
        </authorList>
    </citation>
    <scope>NUCLEOTIDE SEQUENCE [LARGE SCALE GENOMIC DNA]</scope>
    <source>
        <strain evidence="12 13">Hp12</strain>
    </source>
</reference>
<dbReference type="PRINTS" id="PR01806">
    <property type="entry name" value="VIRFACTRMVIN"/>
</dbReference>
<name>A0A2V1GXE2_9GAMM</name>
<keyword evidence="10 11" id="KW-0813">Transport</keyword>
<evidence type="ECO:0000256" key="3">
    <source>
        <dbReference type="ARBA" id="ARBA00022692"/>
    </source>
</evidence>
<comment type="caution">
    <text evidence="12">The sequence shown here is derived from an EMBL/GenBank/DDBJ whole genome shotgun (WGS) entry which is preliminary data.</text>
</comment>
<keyword evidence="2 10" id="KW-1003">Cell membrane</keyword>
<protein>
    <recommendedName>
        <fullName evidence="10">Probable lipid II flippase MurJ</fullName>
    </recommendedName>
</protein>
<evidence type="ECO:0000313" key="13">
    <source>
        <dbReference type="Proteomes" id="UP000244906"/>
    </source>
</evidence>
<dbReference type="GO" id="GO:0009252">
    <property type="term" value="P:peptidoglycan biosynthetic process"/>
    <property type="evidence" value="ECO:0007669"/>
    <property type="project" value="UniProtKB-UniRule"/>
</dbReference>
<feature type="transmembrane region" description="Helical" evidence="10">
    <location>
        <begin position="181"/>
        <end position="202"/>
    </location>
</feature>
<evidence type="ECO:0000256" key="4">
    <source>
        <dbReference type="ARBA" id="ARBA00022960"/>
    </source>
</evidence>
<evidence type="ECO:0000256" key="8">
    <source>
        <dbReference type="ARBA" id="ARBA00060041"/>
    </source>
</evidence>
<dbReference type="InterPro" id="IPR004268">
    <property type="entry name" value="MurJ"/>
</dbReference>
<feature type="transmembrane region" description="Helical" evidence="10">
    <location>
        <begin position="208"/>
        <end position="229"/>
    </location>
</feature>
<keyword evidence="4 10" id="KW-0133">Cell shape</keyword>
<feature type="transmembrane region" description="Helical" evidence="10">
    <location>
        <begin position="461"/>
        <end position="483"/>
    </location>
</feature>
<dbReference type="AlphaFoldDB" id="A0A2V1GXE2"/>
<dbReference type="EMBL" id="QDDL01000002">
    <property type="protein sequence ID" value="PVZ70690.1"/>
    <property type="molecule type" value="Genomic_DNA"/>
</dbReference>
<organism evidence="12 13">
    <name type="scientific">Pelagibaculum spongiae</name>
    <dbReference type="NCBI Taxonomy" id="2080658"/>
    <lineage>
        <taxon>Bacteria</taxon>
        <taxon>Pseudomonadati</taxon>
        <taxon>Pseudomonadota</taxon>
        <taxon>Gammaproteobacteria</taxon>
        <taxon>Oceanospirillales</taxon>
        <taxon>Pelagibaculum</taxon>
    </lineage>
</organism>
<feature type="transmembrane region" description="Helical" evidence="10">
    <location>
        <begin position="333"/>
        <end position="354"/>
    </location>
</feature>
<gene>
    <name evidence="12" type="primary">mviN</name>
    <name evidence="10" type="synonym">murJ</name>
    <name evidence="12" type="ORF">DC094_07560</name>
</gene>